<gene>
    <name evidence="2" type="ORF">B0H15DRAFT_827403</name>
</gene>
<dbReference type="AlphaFoldDB" id="A0AAD6UD17"/>
<feature type="region of interest" description="Disordered" evidence="1">
    <location>
        <begin position="35"/>
        <end position="60"/>
    </location>
</feature>
<dbReference type="Proteomes" id="UP001222325">
    <property type="component" value="Unassembled WGS sequence"/>
</dbReference>
<evidence type="ECO:0000313" key="2">
    <source>
        <dbReference type="EMBL" id="KAJ7095867.1"/>
    </source>
</evidence>
<protein>
    <submittedName>
        <fullName evidence="2">Uncharacterized protein</fullName>
    </submittedName>
</protein>
<dbReference type="EMBL" id="JARJCN010000012">
    <property type="protein sequence ID" value="KAJ7095867.1"/>
    <property type="molecule type" value="Genomic_DNA"/>
</dbReference>
<evidence type="ECO:0000256" key="1">
    <source>
        <dbReference type="SAM" id="MobiDB-lite"/>
    </source>
</evidence>
<sequence>MSGSAANVDKPNTLSHRRTLLLPLSVPLARSRLPPCAPKRRIMSSPPTPSAHVPAQPPSRHGPDVSVWLCWAPRRPAAARPRLRAPRARSPPTAARRTPSMPFFLFSHLALTLEHLLAATMAPRYTAATQLYVKGLGGLSLIPWSVVLFSFLPATHAAAVPRAREALGHPSRREVDPLRGAIMGSFMGGLWGTGRGACSFSIPFLPFLPCRYCATPSSAPCPCSRLCLPGVARTPVQVWARIQSHRFHTERAHRLPSRLTSPPTGWLARWTRALACHTFAFIQFHAAFHSHPVPPHSVPLHSVVDSLASRGARALSLSFTLLLLSPLYSVDTK</sequence>
<keyword evidence="3" id="KW-1185">Reference proteome</keyword>
<name>A0AAD6UD17_9AGAR</name>
<reference evidence="2" key="1">
    <citation type="submission" date="2023-03" db="EMBL/GenBank/DDBJ databases">
        <title>Massive genome expansion in bonnet fungi (Mycena s.s.) driven by repeated elements and novel gene families across ecological guilds.</title>
        <authorList>
            <consortium name="Lawrence Berkeley National Laboratory"/>
            <person name="Harder C.B."/>
            <person name="Miyauchi S."/>
            <person name="Viragh M."/>
            <person name="Kuo A."/>
            <person name="Thoen E."/>
            <person name="Andreopoulos B."/>
            <person name="Lu D."/>
            <person name="Skrede I."/>
            <person name="Drula E."/>
            <person name="Henrissat B."/>
            <person name="Morin E."/>
            <person name="Kohler A."/>
            <person name="Barry K."/>
            <person name="LaButti K."/>
            <person name="Morin E."/>
            <person name="Salamov A."/>
            <person name="Lipzen A."/>
            <person name="Mereny Z."/>
            <person name="Hegedus B."/>
            <person name="Baldrian P."/>
            <person name="Stursova M."/>
            <person name="Weitz H."/>
            <person name="Taylor A."/>
            <person name="Grigoriev I.V."/>
            <person name="Nagy L.G."/>
            <person name="Martin F."/>
            <person name="Kauserud H."/>
        </authorList>
    </citation>
    <scope>NUCLEOTIDE SEQUENCE</scope>
    <source>
        <strain evidence="2">CBHHK173m</strain>
    </source>
</reference>
<proteinExistence type="predicted"/>
<organism evidence="2 3">
    <name type="scientific">Mycena belliarum</name>
    <dbReference type="NCBI Taxonomy" id="1033014"/>
    <lineage>
        <taxon>Eukaryota</taxon>
        <taxon>Fungi</taxon>
        <taxon>Dikarya</taxon>
        <taxon>Basidiomycota</taxon>
        <taxon>Agaricomycotina</taxon>
        <taxon>Agaricomycetes</taxon>
        <taxon>Agaricomycetidae</taxon>
        <taxon>Agaricales</taxon>
        <taxon>Marasmiineae</taxon>
        <taxon>Mycenaceae</taxon>
        <taxon>Mycena</taxon>
    </lineage>
</organism>
<comment type="caution">
    <text evidence="2">The sequence shown here is derived from an EMBL/GenBank/DDBJ whole genome shotgun (WGS) entry which is preliminary data.</text>
</comment>
<accession>A0AAD6UD17</accession>
<evidence type="ECO:0000313" key="3">
    <source>
        <dbReference type="Proteomes" id="UP001222325"/>
    </source>
</evidence>